<evidence type="ECO:0000256" key="1">
    <source>
        <dbReference type="SAM" id="SignalP"/>
    </source>
</evidence>
<sequence>MKNFLRLKKMFLVISVLLFSNLANSSTHPSNILEFNTISNSENSDITPGCGTFTIGVNVGIFYIETQVEVCCHIFTPMPLCSYAQNGVNRNPEDLTIHVDLSNLDIGNTDMGETAPNNYIDVVSSTVEVFNGHNLRIKSKRYYINGDNTVNFEYEEI</sequence>
<keyword evidence="3" id="KW-1185">Reference proteome</keyword>
<dbReference type="EMBL" id="VORU01000007">
    <property type="protein sequence ID" value="TXD69022.1"/>
    <property type="molecule type" value="Genomic_DNA"/>
</dbReference>
<dbReference type="Proteomes" id="UP000321945">
    <property type="component" value="Unassembled WGS sequence"/>
</dbReference>
<proteinExistence type="predicted"/>
<feature type="chain" id="PRO_5023107398" description="DUF4402 domain-containing protein" evidence="1">
    <location>
        <begin position="26"/>
        <end position="157"/>
    </location>
</feature>
<dbReference type="RefSeq" id="WP_111816330.1">
    <property type="nucleotide sequence ID" value="NZ_CBCRZQ010000008.1"/>
</dbReference>
<comment type="caution">
    <text evidence="2">The sequence shown here is derived from an EMBL/GenBank/DDBJ whole genome shotgun (WGS) entry which is preliminary data.</text>
</comment>
<organism evidence="2 3">
    <name type="scientific">Aequorivita lipolytica</name>
    <dbReference type="NCBI Taxonomy" id="153267"/>
    <lineage>
        <taxon>Bacteria</taxon>
        <taxon>Pseudomonadati</taxon>
        <taxon>Bacteroidota</taxon>
        <taxon>Flavobacteriia</taxon>
        <taxon>Flavobacteriales</taxon>
        <taxon>Flavobacteriaceae</taxon>
        <taxon>Aequorivita</taxon>
    </lineage>
</organism>
<dbReference type="AlphaFoldDB" id="A0A5C6YN70"/>
<dbReference type="OrthoDB" id="9973604at2"/>
<reference evidence="2 3" key="1">
    <citation type="submission" date="2019-08" db="EMBL/GenBank/DDBJ databases">
        <title>Genome of Aequorivita lipolytica Y10-2 (type strain).</title>
        <authorList>
            <person name="Bowman J.P."/>
        </authorList>
    </citation>
    <scope>NUCLEOTIDE SEQUENCE [LARGE SCALE GENOMIC DNA]</scope>
    <source>
        <strain evidence="2 3">Y10-2</strain>
    </source>
</reference>
<accession>A0A5C6YN70</accession>
<protein>
    <recommendedName>
        <fullName evidence="4">DUF4402 domain-containing protein</fullName>
    </recommendedName>
</protein>
<feature type="signal peptide" evidence="1">
    <location>
        <begin position="1"/>
        <end position="25"/>
    </location>
</feature>
<evidence type="ECO:0008006" key="4">
    <source>
        <dbReference type="Google" id="ProtNLM"/>
    </source>
</evidence>
<evidence type="ECO:0000313" key="2">
    <source>
        <dbReference type="EMBL" id="TXD69022.1"/>
    </source>
</evidence>
<name>A0A5C6YN70_9FLAO</name>
<gene>
    <name evidence="2" type="ORF">ESV24_09755</name>
</gene>
<evidence type="ECO:0000313" key="3">
    <source>
        <dbReference type="Proteomes" id="UP000321945"/>
    </source>
</evidence>
<keyword evidence="1" id="KW-0732">Signal</keyword>